<dbReference type="Pfam" id="PF05840">
    <property type="entry name" value="Phage_GPA"/>
    <property type="match status" value="1"/>
</dbReference>
<gene>
    <name evidence="9" type="ORF">MRM75_03345</name>
</gene>
<protein>
    <submittedName>
        <fullName evidence="9">Replication endonuclease</fullName>
    </submittedName>
</protein>
<proteinExistence type="inferred from homology"/>
<name>A0AAU6U9U0_UNCXX</name>
<evidence type="ECO:0000256" key="2">
    <source>
        <dbReference type="ARBA" id="ARBA00009260"/>
    </source>
</evidence>
<evidence type="ECO:0000256" key="3">
    <source>
        <dbReference type="ARBA" id="ARBA00022705"/>
    </source>
</evidence>
<evidence type="ECO:0000256" key="6">
    <source>
        <dbReference type="ARBA" id="ARBA00022801"/>
    </source>
</evidence>
<dbReference type="EMBL" id="CP095353">
    <property type="protein sequence ID" value="XAG70045.1"/>
    <property type="molecule type" value="Genomic_DNA"/>
</dbReference>
<comment type="similarity">
    <text evidence="2">Belongs to the phage GPA family.</text>
</comment>
<evidence type="ECO:0000313" key="9">
    <source>
        <dbReference type="EMBL" id="XAG70045.1"/>
    </source>
</evidence>
<keyword evidence="5 9" id="KW-0255">Endonuclease</keyword>
<reference evidence="9" key="1">
    <citation type="submission" date="2022-03" db="EMBL/GenBank/DDBJ databases">
        <title>Sea Food Isolates.</title>
        <authorList>
            <person name="Li c."/>
        </authorList>
    </citation>
    <scope>NUCLEOTIDE SEQUENCE</scope>
    <source>
        <strain evidence="9">19CA06SA08-2</strain>
    </source>
</reference>
<organism evidence="9">
    <name type="scientific">bacterium 19CA06SA08-2</name>
    <dbReference type="NCBI Taxonomy" id="2920658"/>
    <lineage>
        <taxon>Bacteria</taxon>
    </lineage>
</organism>
<comment type="function">
    <text evidence="1">Possible endonuclease which induces a single-strand cut and initiates DNA replication.</text>
</comment>
<dbReference type="AlphaFoldDB" id="A0AAU6U9U0"/>
<feature type="region of interest" description="Disordered" evidence="7">
    <location>
        <begin position="726"/>
        <end position="747"/>
    </location>
</feature>
<evidence type="ECO:0000256" key="7">
    <source>
        <dbReference type="SAM" id="MobiDB-lite"/>
    </source>
</evidence>
<dbReference type="GO" id="GO:0004519">
    <property type="term" value="F:endonuclease activity"/>
    <property type="evidence" value="ECO:0007669"/>
    <property type="project" value="UniProtKB-KW"/>
</dbReference>
<sequence length="812" mass="90563">MTNQNNKGPAAEAGQLGFAITRLPSAAHGQLPLSKKALRSRIESLSNSMPGINLADSFIGSVGEYDLVWAVQLLDGFSMPLTLTLFKQYMRRRKGGTAKKARTANIWLSERVRWIRALVQAIPVDAQHLRDDEGRKRVAHQFANMTAAIWKNIEQNSAAGELDMMATWEAIKQPADQWGFIGKIPKFKTKEARDSWVLSVMVRLLSAKWWERRVNRCWDRLQEHIAILLGNVRKGVSAYVSNATIKVVRERKRAMMRWLAESEVMNAEHDLVISMKDCWEASISNPINRRAEMMTRMRGFEDYAEDQGHVGVFFTWTAPSKFHAWKTGRNGKTIDNEKYEGATPRETCAYLAKLWSLTRAALKRHGTPVYGFRVCEPHHDATPHWHMLLFMRPNDRNKVISTLQRYALTDDKTELVRNPIAAPSFTDITPRFDWKLIDPTKGDATGYLAKYIAKNIDGAYVGDDEEANTPADQGALHACAWASWWGIRSFQQLGGAPVGVWRELRRISNAKKHGDLVGPPKPVLQDPRFEAARYAADNAIFRCYLEAMGGALATRAEHPIKLAHLIEEQANCYGEDIKRLMGLHSANIGIKTRLQGWEVVPTGTHAANRAAEAAEVAKAAEAAEAAEVAKAAEAAEAAEVAKAAEAAGVGLGVGVQSGECPAPWSSDNNCTQPDPEAFADQLMAEQWGLSPFSIGRLRAGANVTADGFTLWLENGQVQSLRAVPSEPDWVPEGQSPAEPTQPDEYAVPEGDQDWPMLVELCGKVYQAQGHTGTRSWIEMLPEPYQSEMWRVLEGLDVPEWMQEQNDYSEEWV</sequence>
<dbReference type="GO" id="GO:0016787">
    <property type="term" value="F:hydrolase activity"/>
    <property type="evidence" value="ECO:0007669"/>
    <property type="project" value="UniProtKB-KW"/>
</dbReference>
<keyword evidence="6" id="KW-0378">Hydrolase</keyword>
<evidence type="ECO:0000256" key="4">
    <source>
        <dbReference type="ARBA" id="ARBA00022722"/>
    </source>
</evidence>
<evidence type="ECO:0000256" key="1">
    <source>
        <dbReference type="ARBA" id="ARBA00003293"/>
    </source>
</evidence>
<feature type="domain" description="Replication gene A protein-like" evidence="8">
    <location>
        <begin position="135"/>
        <end position="458"/>
    </location>
</feature>
<dbReference type="InterPro" id="IPR008766">
    <property type="entry name" value="Replication_gene_A-like"/>
</dbReference>
<keyword evidence="4" id="KW-0540">Nuclease</keyword>
<keyword evidence="3" id="KW-0235">DNA replication</keyword>
<evidence type="ECO:0000256" key="5">
    <source>
        <dbReference type="ARBA" id="ARBA00022759"/>
    </source>
</evidence>
<dbReference type="GO" id="GO:0006260">
    <property type="term" value="P:DNA replication"/>
    <property type="evidence" value="ECO:0007669"/>
    <property type="project" value="UniProtKB-KW"/>
</dbReference>
<accession>A0AAU6U9U0</accession>
<evidence type="ECO:0000259" key="8">
    <source>
        <dbReference type="Pfam" id="PF05840"/>
    </source>
</evidence>